<evidence type="ECO:0000256" key="2">
    <source>
        <dbReference type="ARBA" id="ARBA00023125"/>
    </source>
</evidence>
<evidence type="ECO:0000256" key="3">
    <source>
        <dbReference type="ARBA" id="ARBA00023172"/>
    </source>
</evidence>
<dbReference type="Gene3D" id="1.10.150.130">
    <property type="match status" value="1"/>
</dbReference>
<protein>
    <submittedName>
        <fullName evidence="4">Putative prophage phiRv2 integrase</fullName>
    </submittedName>
</protein>
<dbReference type="PANTHER" id="PTHR30349">
    <property type="entry name" value="PHAGE INTEGRASE-RELATED"/>
    <property type="match status" value="1"/>
</dbReference>
<keyword evidence="5" id="KW-1185">Reference proteome</keyword>
<dbReference type="PANTHER" id="PTHR30349:SF64">
    <property type="entry name" value="PROPHAGE INTEGRASE INTD-RELATED"/>
    <property type="match status" value="1"/>
</dbReference>
<dbReference type="InterPro" id="IPR002104">
    <property type="entry name" value="Integrase_catalytic"/>
</dbReference>
<dbReference type="GO" id="GO:0003677">
    <property type="term" value="F:DNA binding"/>
    <property type="evidence" value="ECO:0007669"/>
    <property type="project" value="UniProtKB-KW"/>
</dbReference>
<dbReference type="PROSITE" id="PS51898">
    <property type="entry name" value="TYR_RECOMBINASE"/>
    <property type="match status" value="1"/>
</dbReference>
<dbReference type="Pfam" id="PF26003">
    <property type="entry name" value="Integrase_N_phage"/>
    <property type="match status" value="1"/>
</dbReference>
<comment type="similarity">
    <text evidence="1">Belongs to the 'phage' integrase family.</text>
</comment>
<proteinExistence type="inferred from homology"/>
<evidence type="ECO:0000256" key="1">
    <source>
        <dbReference type="ARBA" id="ARBA00008857"/>
    </source>
</evidence>
<dbReference type="RefSeq" id="WP_157736932.1">
    <property type="nucleotide sequence ID" value="NZ_CP022521.1"/>
</dbReference>
<dbReference type="InterPro" id="IPR050090">
    <property type="entry name" value="Tyrosine_recombinase_XerCD"/>
</dbReference>
<dbReference type="Gene3D" id="1.10.443.10">
    <property type="entry name" value="Intergrase catalytic core"/>
    <property type="match status" value="1"/>
</dbReference>
<sequence length="411" mass="45533">MGHVVMTPSGKYRANWREPSGTQRAKTFRTKREATAFLARIETQKADGGYVSPHAGRMLFGEHAARWMATWNTAVTTRARDASVMRTHVLPQWSSWQLGKIDEVAVQGWITDLGGRLSAATVAECHRLAMGVLRSAVRNKLIVTNPAAGVRLPRRTKTDRDEFVITREVLRSQLLPAVPDRHRAFVTVAAGSGMRWGEIAGLAFDAVDLTAGTVRVARTVVEVSGRRSVKATPKTAAGRRIIPLPRWALEALRNQVDRMRPGPRDLVFATDVGTPLSRGTWRARVWRPSLVRAGLLGEVEPIGANRWQARWTDTEGYEGVASFDAHRDAVLHVARHAGEGMTFHDLRHSYATWLVDDGVPINMVQRVLGHERSSTTLDIYTRRTDNSARLLDALDDPDDDEGTAGLLAPLR</sequence>
<reference evidence="4 5" key="1">
    <citation type="submission" date="2017-07" db="EMBL/GenBank/DDBJ databases">
        <title>Complete genome sequence of Actinoalloteichus hoggarensis DSM 45943, type strain of Actinoalloteichus hoggarensis.</title>
        <authorList>
            <person name="Ruckert C."/>
            <person name="Nouioui I."/>
            <person name="Willmese J."/>
            <person name="van Wezel G."/>
            <person name="Klenk H.-P."/>
            <person name="Kalinowski J."/>
            <person name="Zotchev S.B."/>
        </authorList>
    </citation>
    <scope>NUCLEOTIDE SEQUENCE [LARGE SCALE GENOMIC DNA]</scope>
    <source>
        <strain evidence="4 5">DSM 45943</strain>
    </source>
</reference>
<keyword evidence="3" id="KW-0233">DNA recombination</keyword>
<dbReference type="SUPFAM" id="SSF56349">
    <property type="entry name" value="DNA breaking-rejoining enzymes"/>
    <property type="match status" value="1"/>
</dbReference>
<dbReference type="CDD" id="cd01189">
    <property type="entry name" value="INT_ICEBs1_C_like"/>
    <property type="match status" value="1"/>
</dbReference>
<dbReference type="InterPro" id="IPR013762">
    <property type="entry name" value="Integrase-like_cat_sf"/>
</dbReference>
<dbReference type="InterPro" id="IPR010998">
    <property type="entry name" value="Integrase_recombinase_N"/>
</dbReference>
<dbReference type="GO" id="GO:0015074">
    <property type="term" value="P:DNA integration"/>
    <property type="evidence" value="ECO:0007669"/>
    <property type="project" value="InterPro"/>
</dbReference>
<evidence type="ECO:0000313" key="5">
    <source>
        <dbReference type="Proteomes" id="UP000204221"/>
    </source>
</evidence>
<organism evidence="4 5">
    <name type="scientific">Actinoalloteichus hoggarensis</name>
    <dbReference type="NCBI Taxonomy" id="1470176"/>
    <lineage>
        <taxon>Bacteria</taxon>
        <taxon>Bacillati</taxon>
        <taxon>Actinomycetota</taxon>
        <taxon>Actinomycetes</taxon>
        <taxon>Pseudonocardiales</taxon>
        <taxon>Pseudonocardiaceae</taxon>
        <taxon>Actinoalloteichus</taxon>
    </lineage>
</organism>
<dbReference type="InterPro" id="IPR011010">
    <property type="entry name" value="DNA_brk_join_enz"/>
</dbReference>
<accession>A0A221W7J8</accession>
<dbReference type="GO" id="GO:0006310">
    <property type="term" value="P:DNA recombination"/>
    <property type="evidence" value="ECO:0007669"/>
    <property type="project" value="UniProtKB-KW"/>
</dbReference>
<dbReference type="EMBL" id="CP022521">
    <property type="protein sequence ID" value="ASO21549.1"/>
    <property type="molecule type" value="Genomic_DNA"/>
</dbReference>
<dbReference type="Pfam" id="PF00589">
    <property type="entry name" value="Phage_integrase"/>
    <property type="match status" value="2"/>
</dbReference>
<dbReference type="AlphaFoldDB" id="A0A221W7J8"/>
<evidence type="ECO:0000313" key="4">
    <source>
        <dbReference type="EMBL" id="ASO21549.1"/>
    </source>
</evidence>
<dbReference type="OrthoDB" id="1822491at2"/>
<gene>
    <name evidence="4" type="ORF">AHOG_19635</name>
</gene>
<dbReference type="InterPro" id="IPR058717">
    <property type="entry name" value="Phage_L5_Integrase_N"/>
</dbReference>
<name>A0A221W7J8_9PSEU</name>
<keyword evidence="2" id="KW-0238">DNA-binding</keyword>
<dbReference type="KEGG" id="ahg:AHOG_19635"/>
<dbReference type="Proteomes" id="UP000204221">
    <property type="component" value="Chromosome"/>
</dbReference>